<dbReference type="RefSeq" id="WP_315576351.1">
    <property type="nucleotide sequence ID" value="NZ_JARDXH010000004.1"/>
</dbReference>
<dbReference type="PANTHER" id="PTHR34580:SF9">
    <property type="entry name" value="SLL5097 PROTEIN"/>
    <property type="match status" value="1"/>
</dbReference>
<accession>A0ABU3TQA1</accession>
<sequence>MHPSERLREINGLLLQKSFQVNHISVSAYLNEHFDVINYAERSFSRDLKDLKELLQIRYPALHDTEGELIKFSRAQNRFYLIRDDISVFPSISDKELSQIASTIEQNKHLFSGGAGEGLVNKLRAIAMENSMARHHDMLTWSAIELVKDGERSGANFMSIILENIYAKKVIAFTHRGLASHSKQKQALGLPVLLKEYNNGWYTGWYVLFQPMEPGETQLKPDINKLQLFALDRIVQITPVQEQPRVRIHPEFKPADYFKNCLGLFRSKSLQAQSIHCQIDKDNWMLNYIEKYPIHASQEIISENESSVRIQLKLEIDQEVENFFIRFAQEIRVLEPEILVEQIKSGLEKGIGNYKNTSAGN</sequence>
<evidence type="ECO:0000313" key="2">
    <source>
        <dbReference type="Proteomes" id="UP001249959"/>
    </source>
</evidence>
<keyword evidence="2" id="KW-1185">Reference proteome</keyword>
<proteinExistence type="predicted"/>
<dbReference type="Proteomes" id="UP001249959">
    <property type="component" value="Unassembled WGS sequence"/>
</dbReference>
<gene>
    <name evidence="1" type="ORF">PQG45_03190</name>
</gene>
<name>A0ABU3TQA1_9BACT</name>
<dbReference type="PANTHER" id="PTHR34580">
    <property type="match status" value="1"/>
</dbReference>
<comment type="caution">
    <text evidence="1">The sequence shown here is derived from an EMBL/GenBank/DDBJ whole genome shotgun (WGS) entry which is preliminary data.</text>
</comment>
<protein>
    <submittedName>
        <fullName evidence="1">WYL domain-containing protein</fullName>
    </submittedName>
</protein>
<dbReference type="InterPro" id="IPR051534">
    <property type="entry name" value="CBASS_pafABC_assoc_protein"/>
</dbReference>
<evidence type="ECO:0000313" key="1">
    <source>
        <dbReference type="EMBL" id="MDU0808037.1"/>
    </source>
</evidence>
<dbReference type="PROSITE" id="PS52050">
    <property type="entry name" value="WYL"/>
    <property type="match status" value="1"/>
</dbReference>
<reference evidence="1 2" key="1">
    <citation type="submission" date="2023-09" db="EMBL/GenBank/DDBJ databases">
        <title>Aquirufa genomes.</title>
        <authorList>
            <person name="Pitt A."/>
        </authorList>
    </citation>
    <scope>NUCLEOTIDE SEQUENCE [LARGE SCALE GENOMIC DNA]</scope>
    <source>
        <strain evidence="1 2">LEOWEIH-7C</strain>
    </source>
</reference>
<dbReference type="EMBL" id="JAVNWW010000001">
    <property type="protein sequence ID" value="MDU0808037.1"/>
    <property type="molecule type" value="Genomic_DNA"/>
</dbReference>
<organism evidence="1 2">
    <name type="scientific">Aquirufa regiilacus</name>
    <dbReference type="NCBI Taxonomy" id="3024868"/>
    <lineage>
        <taxon>Bacteria</taxon>
        <taxon>Pseudomonadati</taxon>
        <taxon>Bacteroidota</taxon>
        <taxon>Cytophagia</taxon>
        <taxon>Cytophagales</taxon>
        <taxon>Flectobacillaceae</taxon>
        <taxon>Aquirufa</taxon>
    </lineage>
</organism>